<dbReference type="Pfam" id="PF00656">
    <property type="entry name" value="Peptidase_C14"/>
    <property type="match status" value="1"/>
</dbReference>
<reference evidence="3 4" key="1">
    <citation type="submission" date="2017-05" db="EMBL/GenBank/DDBJ databases">
        <authorList>
            <person name="Varghese N."/>
            <person name="Submissions S."/>
        </authorList>
    </citation>
    <scope>NUCLEOTIDE SEQUENCE [LARGE SCALE GENOMIC DNA]</scope>
    <source>
        <strain evidence="3 4">DSM 29734</strain>
    </source>
</reference>
<comment type="similarity">
    <text evidence="1">Belongs to the peptidase C14A family.</text>
</comment>
<dbReference type="InterPro" id="IPR052039">
    <property type="entry name" value="Caspase-related_regulators"/>
</dbReference>
<dbReference type="Proteomes" id="UP001157961">
    <property type="component" value="Unassembled WGS sequence"/>
</dbReference>
<dbReference type="PANTHER" id="PTHR22576">
    <property type="entry name" value="MUCOSA ASSOCIATED LYMPHOID TISSUE LYMPHOMA TRANSLOCATION PROTEIN 1/PARACASPASE"/>
    <property type="match status" value="1"/>
</dbReference>
<dbReference type="InterPro" id="IPR029030">
    <property type="entry name" value="Caspase-like_dom_sf"/>
</dbReference>
<name>A0ABY1PLZ7_9RHOB</name>
<dbReference type="InterPro" id="IPR011600">
    <property type="entry name" value="Pept_C14_caspase"/>
</dbReference>
<dbReference type="InterPro" id="IPR015917">
    <property type="entry name" value="Pept_C14A"/>
</dbReference>
<gene>
    <name evidence="3" type="ORF">SAMN06265373_11096</name>
</gene>
<dbReference type="SMART" id="SM00115">
    <property type="entry name" value="CASc"/>
    <property type="match status" value="1"/>
</dbReference>
<sequence length="543" mass="58461">MMRLYATRTSRPRSRNKFGKRTVAAFLMAAIIWPVLTFAALAADRVALLIGNGNFDTPALSLANPINDVIDLETALSALGFQVSVLRDGTRSQMLTKLAQFSADAKGAEVAMFFFAGHGVQYTGENYLIGREFSVANTRTLLSSSVTLTEIRKALERARPKTGLIFVDACRDAPFDIAEIEQTGLARTSGGAGLMFVYSTDPGNVAFDGSGRNSVFTSALLDHIDTPNLDVRLLIGRVRQQVVMKTAGKQVPWVEEALLSELALSKAGAASGLNDPVVADMQRWQVVVRDGSFEAVQGYLAAYPNGTYADIAQSILSYGDGSAAKPASQTSLEIVGDNPDTAVAALKMLGFVPTKMSKETLGKAELGAAFERYQSTASATGDVSFETMIDDATRLSMMLASTTAQRMRTDLVALNGVERTLIIAEDALSDFETIAAGNDDYLAELTQARRDVAAIKDARDTVLGRLDGSRDYYRSLLDQSVLFVPEDATLALLNLSGGTRGALNVNQRAMADTGQFLKHVHSSRISEVGSMSWLTDFLPKQKE</sequence>
<dbReference type="PROSITE" id="PS50208">
    <property type="entry name" value="CASPASE_P20"/>
    <property type="match status" value="1"/>
</dbReference>
<organism evidence="3 4">
    <name type="scientific">Shimia sagamensis</name>
    <dbReference type="NCBI Taxonomy" id="1566352"/>
    <lineage>
        <taxon>Bacteria</taxon>
        <taxon>Pseudomonadati</taxon>
        <taxon>Pseudomonadota</taxon>
        <taxon>Alphaproteobacteria</taxon>
        <taxon>Rhodobacterales</taxon>
        <taxon>Roseobacteraceae</taxon>
    </lineage>
</organism>
<dbReference type="Gene3D" id="3.40.50.1460">
    <property type="match status" value="1"/>
</dbReference>
<comment type="caution">
    <text evidence="3">The sequence shown here is derived from an EMBL/GenBank/DDBJ whole genome shotgun (WGS) entry which is preliminary data.</text>
</comment>
<dbReference type="EMBL" id="FXTY01000010">
    <property type="protein sequence ID" value="SMP34785.1"/>
    <property type="molecule type" value="Genomic_DNA"/>
</dbReference>
<dbReference type="SUPFAM" id="SSF52129">
    <property type="entry name" value="Caspase-like"/>
    <property type="match status" value="1"/>
</dbReference>
<keyword evidence="4" id="KW-1185">Reference proteome</keyword>
<evidence type="ECO:0000313" key="3">
    <source>
        <dbReference type="EMBL" id="SMP34785.1"/>
    </source>
</evidence>
<protein>
    <submittedName>
        <fullName evidence="3">Caspase domain-containing protein</fullName>
    </submittedName>
</protein>
<evidence type="ECO:0000256" key="1">
    <source>
        <dbReference type="ARBA" id="ARBA00010134"/>
    </source>
</evidence>
<evidence type="ECO:0000259" key="2">
    <source>
        <dbReference type="PROSITE" id="PS50208"/>
    </source>
</evidence>
<dbReference type="PANTHER" id="PTHR22576:SF37">
    <property type="entry name" value="MUCOSA-ASSOCIATED LYMPHOID TISSUE LYMPHOMA TRANSLOCATION PROTEIN 1"/>
    <property type="match status" value="1"/>
</dbReference>
<proteinExistence type="inferred from homology"/>
<dbReference type="InterPro" id="IPR001309">
    <property type="entry name" value="Pept_C14_p20"/>
</dbReference>
<evidence type="ECO:0000313" key="4">
    <source>
        <dbReference type="Proteomes" id="UP001157961"/>
    </source>
</evidence>
<accession>A0ABY1PLZ7</accession>
<feature type="domain" description="Caspase family p20" evidence="2">
    <location>
        <begin position="43"/>
        <end position="174"/>
    </location>
</feature>